<evidence type="ECO:0000313" key="7">
    <source>
        <dbReference type="EMBL" id="RMH88493.1"/>
    </source>
</evidence>
<feature type="transmembrane region" description="Helical" evidence="6">
    <location>
        <begin position="157"/>
        <end position="176"/>
    </location>
</feature>
<dbReference type="EMBL" id="RFFM01000005">
    <property type="protein sequence ID" value="RMH88493.1"/>
    <property type="molecule type" value="Genomic_DNA"/>
</dbReference>
<feature type="transmembrane region" description="Helical" evidence="6">
    <location>
        <begin position="239"/>
        <end position="260"/>
    </location>
</feature>
<proteinExistence type="inferred from homology"/>
<dbReference type="PANTHER" id="PTHR21716:SF4">
    <property type="entry name" value="TRANSMEMBRANE PROTEIN 245"/>
    <property type="match status" value="1"/>
</dbReference>
<evidence type="ECO:0000256" key="6">
    <source>
        <dbReference type="SAM" id="Phobius"/>
    </source>
</evidence>
<dbReference type="AlphaFoldDB" id="A0A3M2HKT4"/>
<organism evidence="7 8">
    <name type="scientific">Stutzerimonas zhaodongensis</name>
    <dbReference type="NCBI Taxonomy" id="1176257"/>
    <lineage>
        <taxon>Bacteria</taxon>
        <taxon>Pseudomonadati</taxon>
        <taxon>Pseudomonadota</taxon>
        <taxon>Gammaproteobacteria</taxon>
        <taxon>Pseudomonadales</taxon>
        <taxon>Pseudomonadaceae</taxon>
        <taxon>Stutzerimonas</taxon>
    </lineage>
</organism>
<protein>
    <submittedName>
        <fullName evidence="7">AI-2E family transporter</fullName>
    </submittedName>
</protein>
<keyword evidence="4 6" id="KW-1133">Transmembrane helix</keyword>
<evidence type="ECO:0000256" key="2">
    <source>
        <dbReference type="ARBA" id="ARBA00009773"/>
    </source>
</evidence>
<evidence type="ECO:0000256" key="5">
    <source>
        <dbReference type="ARBA" id="ARBA00023136"/>
    </source>
</evidence>
<comment type="subcellular location">
    <subcellularLocation>
        <location evidence="1">Membrane</location>
        <topology evidence="1">Multi-pass membrane protein</topology>
    </subcellularLocation>
</comment>
<dbReference type="Pfam" id="PF01594">
    <property type="entry name" value="AI-2E_transport"/>
    <property type="match status" value="1"/>
</dbReference>
<dbReference type="InterPro" id="IPR002549">
    <property type="entry name" value="AI-2E-like"/>
</dbReference>
<dbReference type="RefSeq" id="WP_122167590.1">
    <property type="nucleotide sequence ID" value="NZ_CP180504.1"/>
</dbReference>
<feature type="transmembrane region" description="Helical" evidence="6">
    <location>
        <begin position="10"/>
        <end position="27"/>
    </location>
</feature>
<evidence type="ECO:0000256" key="4">
    <source>
        <dbReference type="ARBA" id="ARBA00022989"/>
    </source>
</evidence>
<dbReference type="GO" id="GO:0016020">
    <property type="term" value="C:membrane"/>
    <property type="evidence" value="ECO:0007669"/>
    <property type="project" value="UniProtKB-SubCell"/>
</dbReference>
<dbReference type="OrthoDB" id="106838at2"/>
<feature type="transmembrane region" description="Helical" evidence="6">
    <location>
        <begin position="207"/>
        <end position="233"/>
    </location>
</feature>
<keyword evidence="8" id="KW-1185">Reference proteome</keyword>
<evidence type="ECO:0000256" key="3">
    <source>
        <dbReference type="ARBA" id="ARBA00022692"/>
    </source>
</evidence>
<keyword evidence="5 6" id="KW-0472">Membrane</keyword>
<sequence>MVKSTLEQKVFLALLLIVSIAFGWILFPFYGAVFWAVILAIIFAPFQRYLQRRFPDKRNLTALTTLLVCLLVAVLPVILITGLLVQEGSALYQQIESGELDVRAFVGTAKEMLPDSLQQQLQRFGLGSVDQMRDRLASGALEGSQFLATKAFSFGQGTFQFLVSFFVMIYLLFFLIRDGRELVAKVKRAMPLSENQKRRLFSKFTRVVRATVKGNIVVAATQGFLGGVIFAILGIPGSLLWGVLMAFLSLLPAVGAGLIWTPVAIYFFMKGMVVQSVILTLYGVLVIGLVDNILRPILVGKDTKMPDYLVLISTLGGLALFGLNGFVIGPLIAALFMSSWGLFTSPESRLPITSPENKRLVSPSESEPPV</sequence>
<dbReference type="PANTHER" id="PTHR21716">
    <property type="entry name" value="TRANSMEMBRANE PROTEIN"/>
    <property type="match status" value="1"/>
</dbReference>
<dbReference type="Proteomes" id="UP000269774">
    <property type="component" value="Unassembled WGS sequence"/>
</dbReference>
<reference evidence="7 8" key="1">
    <citation type="submission" date="2018-10" db="EMBL/GenBank/DDBJ databases">
        <title>Pseudomonas zhaodongensis NEAU-ST5-21(T) genome.</title>
        <authorList>
            <person name="Peng J."/>
            <person name="Liu Z.-P."/>
        </authorList>
    </citation>
    <scope>NUCLEOTIDE SEQUENCE [LARGE SCALE GENOMIC DNA]</scope>
    <source>
        <strain evidence="7 8">NEAU-ST5-21</strain>
    </source>
</reference>
<evidence type="ECO:0000313" key="8">
    <source>
        <dbReference type="Proteomes" id="UP000269774"/>
    </source>
</evidence>
<feature type="transmembrane region" description="Helical" evidence="6">
    <location>
        <begin position="272"/>
        <end position="290"/>
    </location>
</feature>
<evidence type="ECO:0000256" key="1">
    <source>
        <dbReference type="ARBA" id="ARBA00004141"/>
    </source>
</evidence>
<feature type="transmembrane region" description="Helical" evidence="6">
    <location>
        <begin position="62"/>
        <end position="85"/>
    </location>
</feature>
<feature type="transmembrane region" description="Helical" evidence="6">
    <location>
        <begin position="310"/>
        <end position="336"/>
    </location>
</feature>
<comment type="similarity">
    <text evidence="2">Belongs to the autoinducer-2 exporter (AI-2E) (TC 2.A.86) family.</text>
</comment>
<keyword evidence="3 6" id="KW-0812">Transmembrane</keyword>
<accession>A0A3M2HKT4</accession>
<name>A0A3M2HKT4_9GAMM</name>
<gene>
    <name evidence="7" type="ORF">EA797_17660</name>
</gene>
<comment type="caution">
    <text evidence="7">The sequence shown here is derived from an EMBL/GenBank/DDBJ whole genome shotgun (WGS) entry which is preliminary data.</text>
</comment>